<dbReference type="InterPro" id="IPR018362">
    <property type="entry name" value="CCAAT-binding_factor_CS"/>
</dbReference>
<organism evidence="10 11">
    <name type="scientific">Erythroxylum novogranatense</name>
    <dbReference type="NCBI Taxonomy" id="1862640"/>
    <lineage>
        <taxon>Eukaryota</taxon>
        <taxon>Viridiplantae</taxon>
        <taxon>Streptophyta</taxon>
        <taxon>Embryophyta</taxon>
        <taxon>Tracheophyta</taxon>
        <taxon>Spermatophyta</taxon>
        <taxon>Magnoliopsida</taxon>
        <taxon>eudicotyledons</taxon>
        <taxon>Gunneridae</taxon>
        <taxon>Pentapetalae</taxon>
        <taxon>rosids</taxon>
        <taxon>fabids</taxon>
        <taxon>Malpighiales</taxon>
        <taxon>Erythroxylaceae</taxon>
        <taxon>Erythroxylum</taxon>
    </lineage>
</organism>
<proteinExistence type="inferred from homology"/>
<dbReference type="AlphaFoldDB" id="A0AAV8TJV5"/>
<dbReference type="PRINTS" id="PR00616">
    <property type="entry name" value="CCAATSUBUNTB"/>
</dbReference>
<dbReference type="SMART" id="SM00521">
    <property type="entry name" value="CBF"/>
    <property type="match status" value="1"/>
</dbReference>
<feature type="region of interest" description="Disordered" evidence="9">
    <location>
        <begin position="268"/>
        <end position="294"/>
    </location>
</feature>
<evidence type="ECO:0000256" key="5">
    <source>
        <dbReference type="ARBA" id="ARBA00023163"/>
    </source>
</evidence>
<dbReference type="GO" id="GO:0016602">
    <property type="term" value="C:CCAAT-binding factor complex"/>
    <property type="evidence" value="ECO:0007669"/>
    <property type="project" value="InterPro"/>
</dbReference>
<evidence type="ECO:0000256" key="6">
    <source>
        <dbReference type="ARBA" id="ARBA00023242"/>
    </source>
</evidence>
<dbReference type="PANTHER" id="PTHR12632">
    <property type="entry name" value="TRANSCRIPTION FACTOR NF-Y ALPHA-RELATED"/>
    <property type="match status" value="1"/>
</dbReference>
<comment type="subunit">
    <text evidence="7">Heterotrimeric transcription factor composed of three components, NF-YA, NF-YB and NF-YC. NF-YB and NF-YC must interact and dimerize for NF-YA association and DNA binding.</text>
</comment>
<evidence type="ECO:0000256" key="1">
    <source>
        <dbReference type="ARBA" id="ARBA00004123"/>
    </source>
</evidence>
<dbReference type="GO" id="GO:0003677">
    <property type="term" value="F:DNA binding"/>
    <property type="evidence" value="ECO:0007669"/>
    <property type="project" value="UniProtKB-KW"/>
</dbReference>
<accession>A0AAV8TJV5</accession>
<dbReference type="GO" id="GO:0003700">
    <property type="term" value="F:DNA-binding transcription factor activity"/>
    <property type="evidence" value="ECO:0007669"/>
    <property type="project" value="UniProtKB-UniRule"/>
</dbReference>
<evidence type="ECO:0000313" key="10">
    <source>
        <dbReference type="EMBL" id="KAJ8766696.1"/>
    </source>
</evidence>
<comment type="similarity">
    <text evidence="8">Belongs to the NFYA/HAP2 subunit family.</text>
</comment>
<dbReference type="Gene3D" id="6.10.250.2430">
    <property type="match status" value="1"/>
</dbReference>
<dbReference type="EMBL" id="JAIWQS010000004">
    <property type="protein sequence ID" value="KAJ8766696.1"/>
    <property type="molecule type" value="Genomic_DNA"/>
</dbReference>
<comment type="function">
    <text evidence="8">Component of the sequence-specific heterotrimeric transcription factor (NF-Y) which specifically recognizes a 5'-CCAAT-3' box motif found in the promoters of its target genes.</text>
</comment>
<gene>
    <name evidence="10" type="ORF">K2173_004520</name>
</gene>
<evidence type="ECO:0000313" key="11">
    <source>
        <dbReference type="Proteomes" id="UP001159364"/>
    </source>
</evidence>
<protein>
    <recommendedName>
        <fullName evidence="8">Nuclear transcription factor Y subunit</fullName>
    </recommendedName>
</protein>
<dbReference type="Pfam" id="PF02045">
    <property type="entry name" value="CBFB_NFYA"/>
    <property type="match status" value="1"/>
</dbReference>
<reference evidence="10 11" key="1">
    <citation type="submission" date="2021-09" db="EMBL/GenBank/DDBJ databases">
        <title>Genomic insights and catalytic innovation underlie evolution of tropane alkaloids biosynthesis.</title>
        <authorList>
            <person name="Wang Y.-J."/>
            <person name="Tian T."/>
            <person name="Huang J.-P."/>
            <person name="Huang S.-X."/>
        </authorList>
    </citation>
    <scope>NUCLEOTIDE SEQUENCE [LARGE SCALE GENOMIC DNA]</scope>
    <source>
        <strain evidence="10">KIB-2018</strain>
        <tissue evidence="10">Leaf</tissue>
    </source>
</reference>
<dbReference type="PROSITE" id="PS00686">
    <property type="entry name" value="NFYA_HAP2_1"/>
    <property type="match status" value="1"/>
</dbReference>
<keyword evidence="3 8" id="KW-0238">DNA-binding</keyword>
<comment type="subcellular location">
    <subcellularLocation>
        <location evidence="1 8">Nucleus</location>
    </subcellularLocation>
</comment>
<evidence type="ECO:0000256" key="2">
    <source>
        <dbReference type="ARBA" id="ARBA00023015"/>
    </source>
</evidence>
<evidence type="ECO:0000256" key="8">
    <source>
        <dbReference type="RuleBase" id="RU367155"/>
    </source>
</evidence>
<keyword evidence="11" id="KW-1185">Reference proteome</keyword>
<evidence type="ECO:0000256" key="9">
    <source>
        <dbReference type="SAM" id="MobiDB-lite"/>
    </source>
</evidence>
<dbReference type="InterPro" id="IPR001289">
    <property type="entry name" value="NFYA"/>
</dbReference>
<name>A0AAV8TJV5_9ROSI</name>
<feature type="compositionally biased region" description="Low complexity" evidence="9">
    <location>
        <begin position="277"/>
        <end position="293"/>
    </location>
</feature>
<evidence type="ECO:0000256" key="3">
    <source>
        <dbReference type="ARBA" id="ARBA00023125"/>
    </source>
</evidence>
<sequence length="324" mass="35788">MAVQIQNFPKRKLGQPHFSCSIWWTSNEQQNLQPWTNNVSSQVESVVQVNDAKLLDLQLTDMKSSSSLAIGQSHSEVGAVGGTNSQDECVSSGSEESCRKSVEGKMKPLFLLSSSDITFCPSQADYGLSMVSVPYPCADPYFGGLFNPYGPQATIQPPMVTSTRVPLPPDITDDGPIYVNAKQYHGILRRRQSRAKLEAQNKHVKTRKPYLHESRHRHAVNRIRGSGGRFLSKKELQESNNVPSSNKYCGRDTIPLYQKNVTLEFECSRSGTGTGKSSVSRASSSDTSSVSNSDIIMFRRPDNRFSDIPTQVGSACEPNSIAFW</sequence>
<comment type="caution">
    <text evidence="10">The sequence shown here is derived from an EMBL/GenBank/DDBJ whole genome shotgun (WGS) entry which is preliminary data.</text>
</comment>
<keyword evidence="2 8" id="KW-0805">Transcription regulation</keyword>
<keyword evidence="5 8" id="KW-0804">Transcription</keyword>
<dbReference type="PROSITE" id="PS51152">
    <property type="entry name" value="NFYA_HAP2_2"/>
    <property type="match status" value="1"/>
</dbReference>
<evidence type="ECO:0000256" key="4">
    <source>
        <dbReference type="ARBA" id="ARBA00023159"/>
    </source>
</evidence>
<keyword evidence="6 8" id="KW-0539">Nucleus</keyword>
<dbReference type="Proteomes" id="UP001159364">
    <property type="component" value="Linkage Group LG04"/>
</dbReference>
<keyword evidence="4" id="KW-0010">Activator</keyword>
<evidence type="ECO:0000256" key="7">
    <source>
        <dbReference type="ARBA" id="ARBA00025911"/>
    </source>
</evidence>